<dbReference type="InterPro" id="IPR015712">
    <property type="entry name" value="DNA-dir_RNA_pol_su2"/>
</dbReference>
<dbReference type="InterPro" id="IPR007120">
    <property type="entry name" value="DNA-dir_RNAP_su2_dom"/>
</dbReference>
<reference evidence="8 9" key="1">
    <citation type="submission" date="2021-02" db="EMBL/GenBank/DDBJ databases">
        <title>Characterization of Marinitoga sp. nov. str. BP5-C20A.</title>
        <authorList>
            <person name="Erauso G."/>
            <person name="Postec A."/>
        </authorList>
    </citation>
    <scope>NUCLEOTIDE SEQUENCE [LARGE SCALE GENOMIC DNA]</scope>
    <source>
        <strain evidence="8 9">BP5-C20A</strain>
    </source>
</reference>
<dbReference type="EMBL" id="CP069362">
    <property type="protein sequence ID" value="WGS65165.1"/>
    <property type="molecule type" value="Genomic_DNA"/>
</dbReference>
<dbReference type="Pfam" id="PF00562">
    <property type="entry name" value="RNA_pol_Rpb2_6"/>
    <property type="match status" value="1"/>
</dbReference>
<evidence type="ECO:0000256" key="6">
    <source>
        <dbReference type="RuleBase" id="RU000434"/>
    </source>
</evidence>
<proteinExistence type="inferred from homology"/>
<gene>
    <name evidence="8" type="ORF">JRV97_01005</name>
</gene>
<dbReference type="InterPro" id="IPR037033">
    <property type="entry name" value="DNA-dir_RNAP_su2_hyb_sf"/>
</dbReference>
<feature type="domain" description="RNA polymerase N-terminal" evidence="7">
    <location>
        <begin position="678"/>
        <end position="975"/>
    </location>
</feature>
<organism evidence="8 9">
    <name type="scientific">Marinitoga aeolica</name>
    <dbReference type="NCBI Taxonomy" id="2809031"/>
    <lineage>
        <taxon>Bacteria</taxon>
        <taxon>Thermotogati</taxon>
        <taxon>Thermotogota</taxon>
        <taxon>Thermotogae</taxon>
        <taxon>Petrotogales</taxon>
        <taxon>Petrotogaceae</taxon>
        <taxon>Marinitoga</taxon>
    </lineage>
</organism>
<dbReference type="Proteomes" id="UP001232493">
    <property type="component" value="Chromosome"/>
</dbReference>
<evidence type="ECO:0000313" key="9">
    <source>
        <dbReference type="Proteomes" id="UP001232493"/>
    </source>
</evidence>
<dbReference type="Gene3D" id="3.90.1100.10">
    <property type="match status" value="1"/>
</dbReference>
<evidence type="ECO:0000256" key="2">
    <source>
        <dbReference type="ARBA" id="ARBA00022478"/>
    </source>
</evidence>
<dbReference type="Gene3D" id="2.40.40.20">
    <property type="match status" value="1"/>
</dbReference>
<evidence type="ECO:0000259" key="7">
    <source>
        <dbReference type="SMART" id="SM00663"/>
    </source>
</evidence>
<dbReference type="Pfam" id="PF00623">
    <property type="entry name" value="RNA_pol_Rpb1_2"/>
    <property type="match status" value="1"/>
</dbReference>
<sequence>MNFTVFGNINIQKILNSFFEKILIKLEDEDLKDINEKLINNIKNSKFEFLNKREVYTNINDEEKLTGYLYDIKYYFKNEIKYFFENILILVPDEDGYFYSANRKLYSPFVIFDKFILEEKNDEEKKEKKEKKDLDISKTIVIQGYYLAILSTFLRIVNSVERKKKKKGNDEAVYGNYINELSKTIGVKYYLYFLTNKKKKKQGYIAQKIPVFFEPDDLNYIEYYTNPRKVVYPNEKVNEYMRLPHESHKGIVDFLETPESEKIGLTLSLVYSDDLTYDFEKLNFKKSKNKLSFATSQIPFILHSDGARVLMGSKNLKQAIKLDKAEKPIIFTGNEKDYIGVNGLVVYGLFKGFNFEDGIVVSESFAEKMEAHVLEEEKYIIEVKEDKHPKKSGNKWLYKKSKDEKIELIWKVHVGDWVSYDDKLIEIYDNGKLKKTIRYMGKYNAQIKEIPIDPELPYQTYDGSKKIIEIRVKYLVKKHLEVGDKIMGRHGNKGTISLILPDAEMPKVIINNKEHNVEVILSPLGVVSRMNIGQLYEVHFSVAKEFGDFRDFDNGVLPFENGFKYKDKLLNELKKIGSDDYGRFKVIYKNNQWNLTAGFQYFVRLDHCVRDKIHVVSFAREGEINWQPLKGKSRKGGQRFGEMEFWSMYSYNNKNIIKLFAKKNLDKYTKKEYKRYPEDYFKKILEYFNIKLETKEYMKSKFTFIDDKNKIFNDEDVEKYIYDFMYPGFEIPFLKFAMNHIKLFDGDYEKFKEYTEKLAKSKKEISLKYYESDYNTRVENALKDYLFKKDGYLRNLVIARRLHFSSRTVITPQPLSYIEEYDLNMDIDKVILPIEFGIEWLKNIKINKYDLSKALKGDKKKRIEIAKILNKYIENKEMYVLLNRQPSLHRHSIQSFIPRFWHNYTIGLPINVCEGFNADFDGDTMAVYFPNIELDDNVKSELIKMLPSRNSFKLGDGDLIYSIDQDMVYGKYLESGDNKGKIKKEYSEKIKDLAINRDFEGIKKLINEEIIDKDIKKATEKNLTLSVFEIINDAESMKHIRESKCRGKDSQFNQLNKSVENFGKGFVHGLGEKDYFDIKKGIARRARRTLMDKKLKVADAGYFTRKLVEFLGVLLAGDFEDFEEIEIDLNLQLNNGNKIGENFGKDRFMYRYIKTGYEIKFITSVEEIPDKFILLSPKIKEIDNKYYVSRKYLGWDVSKLKEFDINEYVGISAGHVLGERGTQLSMETFHSGCEGINMQKVSSWIFNSAFNSESYMEFLKNIEDEFYKIFKEYIFSKLNSKSIYFELLYLFARYLKSNKNITSVNKYFNDIDLRGPLTCMSFEKGLDVLKKVENGNLYNETHPRIEYAFFWRDINE</sequence>
<dbReference type="RefSeq" id="WP_280999396.1">
    <property type="nucleotide sequence ID" value="NZ_CP069362.1"/>
</dbReference>
<dbReference type="InterPro" id="IPR000722">
    <property type="entry name" value="RNA_pol_asu"/>
</dbReference>
<evidence type="ECO:0000256" key="5">
    <source>
        <dbReference type="ARBA" id="ARBA00023163"/>
    </source>
</evidence>
<dbReference type="PANTHER" id="PTHR20856">
    <property type="entry name" value="DNA-DIRECTED RNA POLYMERASE I SUBUNIT 2"/>
    <property type="match status" value="1"/>
</dbReference>
<dbReference type="EC" id="2.7.7.6" evidence="1"/>
<dbReference type="Pfam" id="PF04998">
    <property type="entry name" value="RNA_pol_Rpb1_5"/>
    <property type="match status" value="1"/>
</dbReference>
<keyword evidence="5" id="KW-0804">Transcription</keyword>
<name>A0ABY8PRB3_9BACT</name>
<dbReference type="InterPro" id="IPR007081">
    <property type="entry name" value="RNA_pol_Rpb1_5"/>
</dbReference>
<dbReference type="InterPro" id="IPR006592">
    <property type="entry name" value="RNA_pol_N"/>
</dbReference>
<protein>
    <recommendedName>
        <fullName evidence="1">DNA-directed RNA polymerase</fullName>
        <ecNumber evidence="1">2.7.7.6</ecNumber>
    </recommendedName>
</protein>
<evidence type="ECO:0000256" key="4">
    <source>
        <dbReference type="ARBA" id="ARBA00022695"/>
    </source>
</evidence>
<keyword evidence="3" id="KW-0808">Transferase</keyword>
<accession>A0ABY8PRB3</accession>
<keyword evidence="2" id="KW-0240">DNA-directed RNA polymerase</keyword>
<evidence type="ECO:0000313" key="8">
    <source>
        <dbReference type="EMBL" id="WGS65165.1"/>
    </source>
</evidence>
<dbReference type="InterPro" id="IPR007645">
    <property type="entry name" value="RNA_pol_Rpb2_3"/>
</dbReference>
<dbReference type="Pfam" id="PF04565">
    <property type="entry name" value="RNA_pol_Rpb2_3"/>
    <property type="match status" value="1"/>
</dbReference>
<keyword evidence="4" id="KW-0548">Nucleotidyltransferase</keyword>
<evidence type="ECO:0000256" key="3">
    <source>
        <dbReference type="ARBA" id="ARBA00022679"/>
    </source>
</evidence>
<comment type="similarity">
    <text evidence="6">Belongs to the RNA polymerase beta chain family.</text>
</comment>
<dbReference type="Gene3D" id="2.40.270.10">
    <property type="entry name" value="DNA-directed RNA polymerase, subunit 2, domain 6"/>
    <property type="match status" value="1"/>
</dbReference>
<evidence type="ECO:0000256" key="1">
    <source>
        <dbReference type="ARBA" id="ARBA00012418"/>
    </source>
</evidence>
<dbReference type="SUPFAM" id="SSF64484">
    <property type="entry name" value="beta and beta-prime subunits of DNA dependent RNA-polymerase"/>
    <property type="match status" value="2"/>
</dbReference>
<keyword evidence="9" id="KW-1185">Reference proteome</keyword>
<dbReference type="SMART" id="SM00663">
    <property type="entry name" value="RPOLA_N"/>
    <property type="match status" value="1"/>
</dbReference>